<dbReference type="Pfam" id="PF22725">
    <property type="entry name" value="GFO_IDH_MocA_C3"/>
    <property type="match status" value="1"/>
</dbReference>
<evidence type="ECO:0000259" key="2">
    <source>
        <dbReference type="Pfam" id="PF22725"/>
    </source>
</evidence>
<name>A7VUG6_9FIRM</name>
<dbReference type="PANTHER" id="PTHR43249:SF1">
    <property type="entry name" value="D-GLUCOSIDE 3-DEHYDROGENASE"/>
    <property type="match status" value="1"/>
</dbReference>
<evidence type="ECO:0000313" key="5">
    <source>
        <dbReference type="Proteomes" id="UP000003490"/>
    </source>
</evidence>
<dbReference type="EMBL" id="NOXF01000004">
    <property type="protein sequence ID" value="PEQ24766.1"/>
    <property type="molecule type" value="Genomic_DNA"/>
</dbReference>
<feature type="domain" description="GFO/IDH/MocA-like oxidoreductase" evidence="2">
    <location>
        <begin position="126"/>
        <end position="250"/>
    </location>
</feature>
<evidence type="ECO:0000313" key="3">
    <source>
        <dbReference type="EMBL" id="EDO60616.1"/>
    </source>
</evidence>
<dbReference type="Proteomes" id="UP000220611">
    <property type="component" value="Unassembled WGS sequence"/>
</dbReference>
<evidence type="ECO:0000313" key="4">
    <source>
        <dbReference type="EMBL" id="PEQ24766.1"/>
    </source>
</evidence>
<evidence type="ECO:0000313" key="6">
    <source>
        <dbReference type="Proteomes" id="UP000220611"/>
    </source>
</evidence>
<dbReference type="Gene3D" id="3.30.360.10">
    <property type="entry name" value="Dihydrodipicolinate Reductase, domain 2"/>
    <property type="match status" value="1"/>
</dbReference>
<dbReference type="eggNOG" id="COG0673">
    <property type="taxonomic scope" value="Bacteria"/>
</dbReference>
<dbReference type="OrthoDB" id="9815825at2"/>
<organism evidence="3 5">
    <name type="scientific">[Clostridium] leptum DSM 753</name>
    <dbReference type="NCBI Taxonomy" id="428125"/>
    <lineage>
        <taxon>Bacteria</taxon>
        <taxon>Bacillati</taxon>
        <taxon>Bacillota</taxon>
        <taxon>Clostridia</taxon>
        <taxon>Eubacteriales</taxon>
        <taxon>Oscillospiraceae</taxon>
        <taxon>Oscillospiraceae incertae sedis</taxon>
    </lineage>
</organism>
<protein>
    <submittedName>
        <fullName evidence="4">Gfo/Idh/MocA family oxidoreductase</fullName>
    </submittedName>
    <submittedName>
        <fullName evidence="3">Oxidoreductase, NAD-binding domain protein</fullName>
    </submittedName>
</protein>
<dbReference type="Proteomes" id="UP000003490">
    <property type="component" value="Unassembled WGS sequence"/>
</dbReference>
<dbReference type="Gene3D" id="3.40.50.720">
    <property type="entry name" value="NAD(P)-binding Rossmann-like Domain"/>
    <property type="match status" value="1"/>
</dbReference>
<dbReference type="SUPFAM" id="SSF51735">
    <property type="entry name" value="NAD(P)-binding Rossmann-fold domains"/>
    <property type="match status" value="1"/>
</dbReference>
<dbReference type="HOGENOM" id="CLU_023194_1_0_9"/>
<keyword evidence="6" id="KW-1185">Reference proteome</keyword>
<dbReference type="PANTHER" id="PTHR43249">
    <property type="entry name" value="UDP-N-ACETYL-2-AMINO-2-DEOXY-D-GLUCURONATE OXIDASE"/>
    <property type="match status" value="1"/>
</dbReference>
<reference evidence="3 5" key="1">
    <citation type="submission" date="2007-08" db="EMBL/GenBank/DDBJ databases">
        <title>Draft genome sequence of Clostridium leptum (DSM 753).</title>
        <authorList>
            <person name="Sudarsanam P."/>
            <person name="Ley R."/>
            <person name="Guruge J."/>
            <person name="Turnbaugh P.J."/>
            <person name="Mahowald M."/>
            <person name="Liep D."/>
            <person name="Gordon J."/>
        </authorList>
    </citation>
    <scope>NUCLEOTIDE SEQUENCE [LARGE SCALE GENOMIC DNA]</scope>
    <source>
        <strain evidence="3 5">DSM 753</strain>
    </source>
</reference>
<feature type="domain" description="Gfo/Idh/MocA-like oxidoreductase N-terminal" evidence="1">
    <location>
        <begin position="3"/>
        <end position="115"/>
    </location>
</feature>
<gene>
    <name evidence="4" type="ORF">CH238_07340</name>
    <name evidence="3" type="ORF">CLOLEP_02212</name>
</gene>
<sequence>MLRSAVIGLGDIGPVHVKAIKGLPGAQLAAVCDIDQALRPQDTKLPFFTDYREMLEAIHPDCVHICLPHYLHYPAALDAARAGCHVLTEKPLAMNIEEAKKFTELESTFQVKVGVCFQNRLNPTIQVLRKELQAPASGAVTAIYGSVAWTRSKAYYDAKPWRGKMDTAGGGCMMNQAIHTLDLMQHLVPGKILSIRGVIGHLLDYGLEVEDTASAKIVFQNGIQGFFTATVANYENQSVRIKVRCENASFLLDDEKLWKLPSHGGQPMLLAENSKPSIGKAYYGNSHSALIQQFYQAVSSDSQDYVHTDDAAISIFMIDAIRRSSETGETIYL</sequence>
<dbReference type="AlphaFoldDB" id="A7VUG6"/>
<dbReference type="EMBL" id="ABCB02000019">
    <property type="protein sequence ID" value="EDO60616.1"/>
    <property type="molecule type" value="Genomic_DNA"/>
</dbReference>
<reference evidence="4 6" key="3">
    <citation type="submission" date="2017-07" db="EMBL/GenBank/DDBJ databases">
        <title>Prevalence of linear plasmids in Cutibacterium (Propionibacterium) acnes isolates obtained from prostatic tissue.</title>
        <authorList>
            <person name="Davidsson S."/>
            <person name="Carlsson J."/>
            <person name="Molling P."/>
            <person name="Andren O."/>
            <person name="Andersson S.-O."/>
            <person name="Brzuszkiewicz E."/>
            <person name="Poehlein A."/>
            <person name="Al-Zeer M."/>
            <person name="Brinkmann V."/>
            <person name="Scavenius C."/>
            <person name="Nazipi S."/>
            <person name="Soderquist B."/>
            <person name="Bruggemann H."/>
        </authorList>
    </citation>
    <scope>NUCLEOTIDE SEQUENCE [LARGE SCALE GENOMIC DNA]</scope>
    <source>
        <strain evidence="4 6">DSM 753</strain>
    </source>
</reference>
<dbReference type="GO" id="GO:0000166">
    <property type="term" value="F:nucleotide binding"/>
    <property type="evidence" value="ECO:0007669"/>
    <property type="project" value="InterPro"/>
</dbReference>
<comment type="caution">
    <text evidence="3">The sequence shown here is derived from an EMBL/GenBank/DDBJ whole genome shotgun (WGS) entry which is preliminary data.</text>
</comment>
<evidence type="ECO:0000259" key="1">
    <source>
        <dbReference type="Pfam" id="PF01408"/>
    </source>
</evidence>
<dbReference type="InterPro" id="IPR052515">
    <property type="entry name" value="Gfo/Idh/MocA_Oxidoreductase"/>
</dbReference>
<dbReference type="InterPro" id="IPR000683">
    <property type="entry name" value="Gfo/Idh/MocA-like_OxRdtase_N"/>
</dbReference>
<proteinExistence type="predicted"/>
<dbReference type="InterPro" id="IPR036291">
    <property type="entry name" value="NAD(P)-bd_dom_sf"/>
</dbReference>
<accession>A7VUG6</accession>
<dbReference type="InterPro" id="IPR055170">
    <property type="entry name" value="GFO_IDH_MocA-like_dom"/>
</dbReference>
<dbReference type="Pfam" id="PF01408">
    <property type="entry name" value="GFO_IDH_MocA"/>
    <property type="match status" value="1"/>
</dbReference>
<dbReference type="SUPFAM" id="SSF55347">
    <property type="entry name" value="Glyceraldehyde-3-phosphate dehydrogenase-like, C-terminal domain"/>
    <property type="match status" value="1"/>
</dbReference>
<reference evidence="3 5" key="2">
    <citation type="submission" date="2007-08" db="EMBL/GenBank/DDBJ databases">
        <authorList>
            <person name="Fulton L."/>
            <person name="Clifton S."/>
            <person name="Fulton B."/>
            <person name="Xu J."/>
            <person name="Minx P."/>
            <person name="Pepin K.H."/>
            <person name="Johnson M."/>
            <person name="Thiruvilangam P."/>
            <person name="Bhonagiri V."/>
            <person name="Nash W.E."/>
            <person name="Wang C."/>
            <person name="Mardis E.R."/>
            <person name="Wilson R.K."/>
        </authorList>
    </citation>
    <scope>NUCLEOTIDE SEQUENCE [LARGE SCALE GENOMIC DNA]</scope>
    <source>
        <strain evidence="3 5">DSM 753</strain>
    </source>
</reference>